<accession>A0A852VIH9</accession>
<name>A0A852VIH9_9BACT</name>
<proteinExistence type="predicted"/>
<reference evidence="1 2" key="1">
    <citation type="submission" date="2020-07" db="EMBL/GenBank/DDBJ databases">
        <title>Genomic Encyclopedia of Type Strains, Phase IV (KMG-V): Genome sequencing to study the core and pangenomes of soil and plant-associated prokaryotes.</title>
        <authorList>
            <person name="Whitman W."/>
        </authorList>
    </citation>
    <scope>NUCLEOTIDE SEQUENCE [LARGE SCALE GENOMIC DNA]</scope>
    <source>
        <strain evidence="1 2">M8UP22</strain>
    </source>
</reference>
<dbReference type="EMBL" id="JACCCU010000002">
    <property type="protein sequence ID" value="NYF91440.1"/>
    <property type="molecule type" value="Genomic_DNA"/>
</dbReference>
<organism evidence="1 2">
    <name type="scientific">Tunturiibacter lichenicola</name>
    <dbReference type="NCBI Taxonomy" id="2051959"/>
    <lineage>
        <taxon>Bacteria</taxon>
        <taxon>Pseudomonadati</taxon>
        <taxon>Acidobacteriota</taxon>
        <taxon>Terriglobia</taxon>
        <taxon>Terriglobales</taxon>
        <taxon>Acidobacteriaceae</taxon>
        <taxon>Tunturiibacter</taxon>
    </lineage>
</organism>
<gene>
    <name evidence="1" type="ORF">HDF08_003542</name>
</gene>
<dbReference type="Proteomes" id="UP000564385">
    <property type="component" value="Unassembled WGS sequence"/>
</dbReference>
<comment type="caution">
    <text evidence="1">The sequence shown here is derived from an EMBL/GenBank/DDBJ whole genome shotgun (WGS) entry which is preliminary data.</text>
</comment>
<dbReference type="AlphaFoldDB" id="A0A852VIH9"/>
<sequence>MMRKPRLNSTRLVLSSNPLARVPLTTTGLLMDGFWLGANAEDCPVPLPFCRYRALVLIKTMFAHPWSQGSKTAFS</sequence>
<evidence type="ECO:0000313" key="2">
    <source>
        <dbReference type="Proteomes" id="UP000564385"/>
    </source>
</evidence>
<protein>
    <submittedName>
        <fullName evidence="1">Uncharacterized protein</fullName>
    </submittedName>
</protein>
<evidence type="ECO:0000313" key="1">
    <source>
        <dbReference type="EMBL" id="NYF91440.1"/>
    </source>
</evidence>